<protein>
    <recommendedName>
        <fullName evidence="4 11">Histidinol-phosphatase</fullName>
        <ecNumber evidence="4 11">3.1.3.15</ecNumber>
    </recommendedName>
</protein>
<dbReference type="GO" id="GO:0007165">
    <property type="term" value="P:signal transduction"/>
    <property type="evidence" value="ECO:0007669"/>
    <property type="project" value="TreeGrafter"/>
</dbReference>
<dbReference type="InterPro" id="IPR000760">
    <property type="entry name" value="Inositol_monophosphatase-like"/>
</dbReference>
<dbReference type="Pfam" id="PF00459">
    <property type="entry name" value="Inositol_P"/>
    <property type="match status" value="1"/>
</dbReference>
<reference evidence="13 14" key="1">
    <citation type="journal article" date="2011" name="ISME J.">
        <title>Community ecology of hot spring cyanobacterial mats: predominant populations and their functional potential.</title>
        <authorList>
            <person name="Klatt C.G."/>
            <person name="Wood J.M."/>
            <person name="Rusch D.B."/>
            <person name="Bateson M.M."/>
            <person name="Hamamura N."/>
            <person name="Heidelberg J.F."/>
            <person name="Grossman A.R."/>
            <person name="Bhaya D."/>
            <person name="Cohan F.M."/>
            <person name="Kuhl M."/>
            <person name="Bryant D.A."/>
            <person name="Ward D.M."/>
        </authorList>
    </citation>
    <scope>NUCLEOTIDE SEQUENCE [LARGE SCALE GENOMIC DNA]</scope>
    <source>
        <strain evidence="13">OS</strain>
    </source>
</reference>
<dbReference type="PANTHER" id="PTHR20854:SF4">
    <property type="entry name" value="INOSITOL-1-MONOPHOSPHATASE-RELATED"/>
    <property type="match status" value="1"/>
</dbReference>
<dbReference type="InterPro" id="IPR020583">
    <property type="entry name" value="Inositol_monoP_metal-BS"/>
</dbReference>
<feature type="binding site" evidence="12">
    <location>
        <position position="84"/>
    </location>
    <ligand>
        <name>Mg(2+)</name>
        <dbReference type="ChEBI" id="CHEBI:18420"/>
        <label>1</label>
        <note>catalytic</note>
    </ligand>
</feature>
<gene>
    <name evidence="13" type="primary">hisN</name>
    <name evidence="13" type="ORF">D0433_12310</name>
</gene>
<feature type="binding site" evidence="12">
    <location>
        <position position="66"/>
    </location>
    <ligand>
        <name>Mg(2+)</name>
        <dbReference type="ChEBI" id="CHEBI:18420"/>
        <label>1</label>
        <note>catalytic</note>
    </ligand>
</feature>
<dbReference type="EMBL" id="PHFL01000068">
    <property type="protein sequence ID" value="RFM23251.1"/>
    <property type="molecule type" value="Genomic_DNA"/>
</dbReference>
<evidence type="ECO:0000256" key="4">
    <source>
        <dbReference type="ARBA" id="ARBA00013085"/>
    </source>
</evidence>
<feature type="binding site" evidence="12">
    <location>
        <position position="207"/>
    </location>
    <ligand>
        <name>Mg(2+)</name>
        <dbReference type="ChEBI" id="CHEBI:18420"/>
        <label>1</label>
        <note>catalytic</note>
    </ligand>
</feature>
<dbReference type="PRINTS" id="PR00377">
    <property type="entry name" value="IMPHPHTASES"/>
</dbReference>
<keyword evidence="9" id="KW-0368">Histidine biosynthesis</keyword>
<dbReference type="Gene3D" id="3.40.190.80">
    <property type="match status" value="1"/>
</dbReference>
<dbReference type="InterPro" id="IPR011809">
    <property type="entry name" value="His_9_proposed"/>
</dbReference>
<dbReference type="NCBIfam" id="TIGR02067">
    <property type="entry name" value="his_9_HisN"/>
    <property type="match status" value="1"/>
</dbReference>
<evidence type="ECO:0000256" key="5">
    <source>
        <dbReference type="ARBA" id="ARBA00022605"/>
    </source>
</evidence>
<dbReference type="SUPFAM" id="SSF56655">
    <property type="entry name" value="Carbohydrate phosphatase"/>
    <property type="match status" value="1"/>
</dbReference>
<evidence type="ECO:0000256" key="9">
    <source>
        <dbReference type="ARBA" id="ARBA00023102"/>
    </source>
</evidence>
<evidence type="ECO:0000256" key="7">
    <source>
        <dbReference type="ARBA" id="ARBA00022801"/>
    </source>
</evidence>
<dbReference type="GO" id="GO:0000105">
    <property type="term" value="P:L-histidine biosynthetic process"/>
    <property type="evidence" value="ECO:0007669"/>
    <property type="project" value="UniProtKB-UniRule"/>
</dbReference>
<name>A0A395LXP5_9BACT</name>
<keyword evidence="6 12" id="KW-0479">Metal-binding</keyword>
<evidence type="ECO:0000256" key="10">
    <source>
        <dbReference type="ARBA" id="ARBA00049158"/>
    </source>
</evidence>
<dbReference type="PANTHER" id="PTHR20854">
    <property type="entry name" value="INOSITOL MONOPHOSPHATASE"/>
    <property type="match status" value="1"/>
</dbReference>
<evidence type="ECO:0000256" key="2">
    <source>
        <dbReference type="ARBA" id="ARBA00004970"/>
    </source>
</evidence>
<evidence type="ECO:0000256" key="8">
    <source>
        <dbReference type="ARBA" id="ARBA00022842"/>
    </source>
</evidence>
<dbReference type="EC" id="3.1.3.15" evidence="4 11"/>
<dbReference type="GO" id="GO:0004401">
    <property type="term" value="F:histidinol-phosphatase activity"/>
    <property type="evidence" value="ECO:0007669"/>
    <property type="project" value="UniProtKB-UniRule"/>
</dbReference>
<dbReference type="GO" id="GO:0046872">
    <property type="term" value="F:metal ion binding"/>
    <property type="evidence" value="ECO:0007669"/>
    <property type="project" value="UniProtKB-KW"/>
</dbReference>
<feature type="binding site" evidence="12">
    <location>
        <position position="85"/>
    </location>
    <ligand>
        <name>Mg(2+)</name>
        <dbReference type="ChEBI" id="CHEBI:18420"/>
        <label>1</label>
        <note>catalytic</note>
    </ligand>
</feature>
<evidence type="ECO:0000313" key="14">
    <source>
        <dbReference type="Proteomes" id="UP000266389"/>
    </source>
</evidence>
<keyword evidence="5" id="KW-0028">Amino-acid biosynthesis</keyword>
<evidence type="ECO:0000313" key="13">
    <source>
        <dbReference type="EMBL" id="RFM23251.1"/>
    </source>
</evidence>
<dbReference type="GO" id="GO:0008934">
    <property type="term" value="F:inositol monophosphate 1-phosphatase activity"/>
    <property type="evidence" value="ECO:0007669"/>
    <property type="project" value="TreeGrafter"/>
</dbReference>
<comment type="similarity">
    <text evidence="3">Belongs to the inositol monophosphatase superfamily.</text>
</comment>
<organism evidence="13 14">
    <name type="scientific">Candidatus Thermochlorobacter aerophilus</name>
    <dbReference type="NCBI Taxonomy" id="1868324"/>
    <lineage>
        <taxon>Bacteria</taxon>
        <taxon>Pseudomonadati</taxon>
        <taxon>Chlorobiota</taxon>
        <taxon>Chlorobiia</taxon>
        <taxon>Chlorobiales</taxon>
        <taxon>Candidatus Thermochlorobacteriaceae</taxon>
        <taxon>Candidatus Thermochlorobacter</taxon>
    </lineage>
</organism>
<keyword evidence="7 13" id="KW-0378">Hydrolase</keyword>
<dbReference type="CDD" id="cd01641">
    <property type="entry name" value="Bacterial_IMPase_like_1"/>
    <property type="match status" value="1"/>
</dbReference>
<comment type="catalytic activity">
    <reaction evidence="10">
        <text>L-histidinol phosphate + H2O = L-histidinol + phosphate</text>
        <dbReference type="Rhea" id="RHEA:14465"/>
        <dbReference type="ChEBI" id="CHEBI:15377"/>
        <dbReference type="ChEBI" id="CHEBI:43474"/>
        <dbReference type="ChEBI" id="CHEBI:57699"/>
        <dbReference type="ChEBI" id="CHEBI:57980"/>
        <dbReference type="EC" id="3.1.3.15"/>
    </reaction>
</comment>
<dbReference type="GO" id="GO:0006020">
    <property type="term" value="P:inositol metabolic process"/>
    <property type="evidence" value="ECO:0007669"/>
    <property type="project" value="TreeGrafter"/>
</dbReference>
<accession>A0A395LXP5</accession>
<evidence type="ECO:0000256" key="12">
    <source>
        <dbReference type="PIRSR" id="PIRSR600760-2"/>
    </source>
</evidence>
<comment type="pathway">
    <text evidence="2">Amino-acid biosynthesis; L-histidine biosynthesis; L-histidine from 5-phospho-alpha-D-ribose 1-diphosphate: step 8/9.</text>
</comment>
<dbReference type="Gene3D" id="3.30.540.10">
    <property type="entry name" value="Fructose-1,6-Bisphosphatase, subunit A, domain 1"/>
    <property type="match status" value="1"/>
</dbReference>
<proteinExistence type="inferred from homology"/>
<dbReference type="PROSITE" id="PS00629">
    <property type="entry name" value="IMP_1"/>
    <property type="match status" value="1"/>
</dbReference>
<sequence>MTIDLEIALEAATAAGKLTLHYFRQRSLKIFTKRDDSPVTEADRQAEKKIISIIRSKFPKDGFLGEEFGEKPSRTGRKWIIDPIDGTKSFIHGVPLYGVMIGLEVNGEMQLGVIDLPALSETVYAERGYGAYRNVHRLSVSTVDSLAEATLLTSSESYLISSSNRHVLDSIKHEVRLVRMWGDCWGHTLIASGQADIMVEPKMSPWDAAALVPIIEEAGGRCFDYSGVRTIYGKGFVTANASLGELLLRRLQRAQK</sequence>
<dbReference type="Proteomes" id="UP000266389">
    <property type="component" value="Unassembled WGS sequence"/>
</dbReference>
<dbReference type="AlphaFoldDB" id="A0A395LXP5"/>
<comment type="caution">
    <text evidence="13">The sequence shown here is derived from an EMBL/GenBank/DDBJ whole genome shotgun (WGS) entry which is preliminary data.</text>
</comment>
<evidence type="ECO:0000256" key="6">
    <source>
        <dbReference type="ARBA" id="ARBA00022723"/>
    </source>
</evidence>
<evidence type="ECO:0000256" key="1">
    <source>
        <dbReference type="ARBA" id="ARBA00001946"/>
    </source>
</evidence>
<comment type="cofactor">
    <cofactor evidence="1 12">
        <name>Mg(2+)</name>
        <dbReference type="ChEBI" id="CHEBI:18420"/>
    </cofactor>
</comment>
<evidence type="ECO:0000256" key="3">
    <source>
        <dbReference type="ARBA" id="ARBA00009759"/>
    </source>
</evidence>
<evidence type="ECO:0000256" key="11">
    <source>
        <dbReference type="NCBIfam" id="TIGR02067"/>
    </source>
</evidence>
<dbReference type="UniPathway" id="UPA00031">
    <property type="reaction ID" value="UER00013"/>
</dbReference>
<keyword evidence="8 12" id="KW-0460">Magnesium</keyword>
<dbReference type="FunFam" id="3.30.540.10:FF:000003">
    <property type="entry name" value="Inositol-1-monophosphatase"/>
    <property type="match status" value="1"/>
</dbReference>
<feature type="binding site" evidence="12">
    <location>
        <position position="82"/>
    </location>
    <ligand>
        <name>Mg(2+)</name>
        <dbReference type="ChEBI" id="CHEBI:18420"/>
        <label>1</label>
        <note>catalytic</note>
    </ligand>
</feature>